<gene>
    <name evidence="2" type="ORF">F8O05_03790</name>
</gene>
<protein>
    <submittedName>
        <fullName evidence="2">VOC family protein</fullName>
    </submittedName>
</protein>
<dbReference type="SUPFAM" id="SSF54593">
    <property type="entry name" value="Glyoxalase/Bleomycin resistance protein/Dihydroxybiphenyl dioxygenase"/>
    <property type="match status" value="1"/>
</dbReference>
<dbReference type="InterPro" id="IPR029068">
    <property type="entry name" value="Glyas_Bleomycin-R_OHBP_Dase"/>
</dbReference>
<keyword evidence="3" id="KW-1185">Reference proteome</keyword>
<dbReference type="AlphaFoldDB" id="A0A7J5BF05"/>
<dbReference type="PROSITE" id="PS51819">
    <property type="entry name" value="VOC"/>
    <property type="match status" value="1"/>
</dbReference>
<evidence type="ECO:0000259" key="1">
    <source>
        <dbReference type="PROSITE" id="PS51819"/>
    </source>
</evidence>
<dbReference type="Gene3D" id="3.10.180.10">
    <property type="entry name" value="2,3-Dihydroxybiphenyl 1,2-Dioxygenase, domain 1"/>
    <property type="match status" value="1"/>
</dbReference>
<accession>A0A7J5BF05</accession>
<dbReference type="RefSeq" id="WP_158051437.1">
    <property type="nucleotide sequence ID" value="NZ_WBKB01000002.1"/>
</dbReference>
<proteinExistence type="predicted"/>
<dbReference type="InterPro" id="IPR004360">
    <property type="entry name" value="Glyas_Fos-R_dOase_dom"/>
</dbReference>
<reference evidence="2 3" key="1">
    <citation type="submission" date="2019-09" db="EMBL/GenBank/DDBJ databases">
        <title>Phylogeny of genus Pseudoclavibacter and closely related genus.</title>
        <authorList>
            <person name="Li Y."/>
        </authorList>
    </citation>
    <scope>NUCLEOTIDE SEQUENCE [LARGE SCALE GENOMIC DNA]</scope>
    <source>
        <strain evidence="2 3">KCTC 13959</strain>
    </source>
</reference>
<comment type="caution">
    <text evidence="2">The sequence shown here is derived from an EMBL/GenBank/DDBJ whole genome shotgun (WGS) entry which is preliminary data.</text>
</comment>
<dbReference type="Pfam" id="PF00903">
    <property type="entry name" value="Glyoxalase"/>
    <property type="match status" value="1"/>
</dbReference>
<dbReference type="PANTHER" id="PTHR33993:SF1">
    <property type="entry name" value="GLYOXALASE FAMILY PROTEIN"/>
    <property type="match status" value="1"/>
</dbReference>
<dbReference type="EMBL" id="WBKB01000002">
    <property type="protein sequence ID" value="KAB1643933.1"/>
    <property type="molecule type" value="Genomic_DNA"/>
</dbReference>
<dbReference type="PANTHER" id="PTHR33993">
    <property type="entry name" value="GLYOXALASE-RELATED"/>
    <property type="match status" value="1"/>
</dbReference>
<evidence type="ECO:0000313" key="2">
    <source>
        <dbReference type="EMBL" id="KAB1643933.1"/>
    </source>
</evidence>
<dbReference type="Proteomes" id="UP000433493">
    <property type="component" value="Unassembled WGS sequence"/>
</dbReference>
<name>A0A7J5BF05_9MICO</name>
<feature type="domain" description="VOC" evidence="1">
    <location>
        <begin position="7"/>
        <end position="117"/>
    </location>
</feature>
<dbReference type="InterPro" id="IPR037523">
    <property type="entry name" value="VOC_core"/>
</dbReference>
<dbReference type="OrthoDB" id="9793039at2"/>
<dbReference type="InterPro" id="IPR052164">
    <property type="entry name" value="Anthracycline_SecMetBiosynth"/>
</dbReference>
<evidence type="ECO:0000313" key="3">
    <source>
        <dbReference type="Proteomes" id="UP000433493"/>
    </source>
</evidence>
<dbReference type="CDD" id="cd07247">
    <property type="entry name" value="SgaA_N_like"/>
    <property type="match status" value="1"/>
</dbReference>
<organism evidence="2 3">
    <name type="scientific">Gulosibacter chungangensis</name>
    <dbReference type="NCBI Taxonomy" id="979746"/>
    <lineage>
        <taxon>Bacteria</taxon>
        <taxon>Bacillati</taxon>
        <taxon>Actinomycetota</taxon>
        <taxon>Actinomycetes</taxon>
        <taxon>Micrococcales</taxon>
        <taxon>Microbacteriaceae</taxon>
        <taxon>Gulosibacter</taxon>
    </lineage>
</organism>
<sequence length="118" mass="12779">MRHIHHAFDYIELGANDIETARTFYETVFGWTFNEYGPTYLGIKAPNGDGEVGGIAGGVTPKHGGPLVLLFSQDLDKTETETVANGGSVTKGPHAFPGGRRLHFRDPSGNELGVWAEH</sequence>